<reference evidence="1" key="1">
    <citation type="submission" date="2022-07" db="EMBL/GenBank/DDBJ databases">
        <title>Genome Sequence of Xylaria arbuscula.</title>
        <authorList>
            <person name="Buettner E."/>
        </authorList>
    </citation>
    <scope>NUCLEOTIDE SEQUENCE</scope>
    <source>
        <strain evidence="1">VT107</strain>
    </source>
</reference>
<name>A0A9W8NP76_9PEZI</name>
<proteinExistence type="predicted"/>
<accession>A0A9W8NP76</accession>
<evidence type="ECO:0008006" key="3">
    <source>
        <dbReference type="Google" id="ProtNLM"/>
    </source>
</evidence>
<organism evidence="1 2">
    <name type="scientific">Xylaria arbuscula</name>
    <dbReference type="NCBI Taxonomy" id="114810"/>
    <lineage>
        <taxon>Eukaryota</taxon>
        <taxon>Fungi</taxon>
        <taxon>Dikarya</taxon>
        <taxon>Ascomycota</taxon>
        <taxon>Pezizomycotina</taxon>
        <taxon>Sordariomycetes</taxon>
        <taxon>Xylariomycetidae</taxon>
        <taxon>Xylariales</taxon>
        <taxon>Xylariaceae</taxon>
        <taxon>Xylaria</taxon>
    </lineage>
</organism>
<sequence length="597" mass="66201">MEALGVGANAVAFIVLAAQLSKTVYTSFHSIKDGPENVRNTASDILRLHGALETLKNCPLANDRSLSEQIKTCFLDLSHLAETIQKLQYTSDERRTGRLWKRFRSFIDEKKLDEIRSRVNSSISCHGILSDVQLTRQSIVDIGQRLNQESSNQAAGFAALDKSFPSIEDSRNEALNSGLSSVRTAVEDASSMSRADATNMLDLLHELKGLITSQNKVQDTQSTESMSNCANKQSNKIEKDCRDTSRTSNAALSESIARLCDLIEMKDRSFDTDGDYDPQAENILDDLQDLIRSAKAYCQDGTIKDEVRSNLRRFSQGFGQYNFTVNPRRLWLGGDYTTTANVVAALGERSANTVVAQREQKITWLQLDGLGGISVMTSKGLRRSSTAEEDNSTLVIDQNQYKITVTFLPTRGSKFNMLVASTIRQGRYANPAQSISSLAVNRVLPSGSRVFRVVREGRVQELQEMLRCGEASLRDHTEQGESLLFYSCGHSEMCRFLLLNGLDVNIVADYSIPEECFARDGGYDVFVFASVLDLLASDVEAKSSQDYINRAESRRLLLEAGADPTFYNGMSSPFLLRILLGSSPVRLQIMCTKAALR</sequence>
<dbReference type="EMBL" id="JANPWZ010000032">
    <property type="protein sequence ID" value="KAJ3580067.1"/>
    <property type="molecule type" value="Genomic_DNA"/>
</dbReference>
<dbReference type="AlphaFoldDB" id="A0A9W8NP76"/>
<protein>
    <recommendedName>
        <fullName evidence="3">Fungal N-terminal domain-containing protein</fullName>
    </recommendedName>
</protein>
<dbReference type="Gene3D" id="1.25.40.20">
    <property type="entry name" value="Ankyrin repeat-containing domain"/>
    <property type="match status" value="1"/>
</dbReference>
<dbReference type="Proteomes" id="UP001148614">
    <property type="component" value="Unassembled WGS sequence"/>
</dbReference>
<evidence type="ECO:0000313" key="1">
    <source>
        <dbReference type="EMBL" id="KAJ3580067.1"/>
    </source>
</evidence>
<dbReference type="VEuPathDB" id="FungiDB:F4678DRAFT_283362"/>
<evidence type="ECO:0000313" key="2">
    <source>
        <dbReference type="Proteomes" id="UP001148614"/>
    </source>
</evidence>
<comment type="caution">
    <text evidence="1">The sequence shown here is derived from an EMBL/GenBank/DDBJ whole genome shotgun (WGS) entry which is preliminary data.</text>
</comment>
<keyword evidence="2" id="KW-1185">Reference proteome</keyword>
<gene>
    <name evidence="1" type="ORF">NPX13_g492</name>
</gene>
<dbReference type="InterPro" id="IPR036770">
    <property type="entry name" value="Ankyrin_rpt-contain_sf"/>
</dbReference>